<dbReference type="Pfam" id="PF00149">
    <property type="entry name" value="Metallophos"/>
    <property type="match status" value="2"/>
</dbReference>
<dbReference type="Pfam" id="PF02872">
    <property type="entry name" value="5_nucleotid_C"/>
    <property type="match status" value="1"/>
</dbReference>
<evidence type="ECO:0000256" key="5">
    <source>
        <dbReference type="ARBA" id="ARBA00022525"/>
    </source>
</evidence>
<dbReference type="PRINTS" id="PR01607">
    <property type="entry name" value="APYRASEFAMLY"/>
</dbReference>
<evidence type="ECO:0000256" key="2">
    <source>
        <dbReference type="ARBA" id="ARBA00004613"/>
    </source>
</evidence>
<feature type="domain" description="Calcineurin-like phosphoesterase" evidence="13">
    <location>
        <begin position="31"/>
        <end position="252"/>
    </location>
</feature>
<keyword evidence="10" id="KW-0378">Hydrolase</keyword>
<evidence type="ECO:0000256" key="3">
    <source>
        <dbReference type="ARBA" id="ARBA00006654"/>
    </source>
</evidence>
<evidence type="ECO:0000313" key="15">
    <source>
        <dbReference type="EMBL" id="KAK7604410.1"/>
    </source>
</evidence>
<dbReference type="InterPro" id="IPR006179">
    <property type="entry name" value="5_nucleotidase/apyrase"/>
</dbReference>
<keyword evidence="11" id="KW-1199">Hemostasis impairing toxin</keyword>
<keyword evidence="6" id="KW-0800">Toxin</keyword>
<dbReference type="PANTHER" id="PTHR11575:SF24">
    <property type="entry name" value="5'-NUCLEOTIDASE"/>
    <property type="match status" value="1"/>
</dbReference>
<feature type="signal peptide" evidence="12">
    <location>
        <begin position="1"/>
        <end position="21"/>
    </location>
</feature>
<dbReference type="InterPro" id="IPR004843">
    <property type="entry name" value="Calcineurin-like_PHP"/>
</dbReference>
<protein>
    <submittedName>
        <fullName evidence="15">Uncharacterized protein</fullName>
    </submittedName>
</protein>
<gene>
    <name evidence="15" type="ORF">V9T40_005596</name>
</gene>
<dbReference type="CDD" id="cd07409">
    <property type="entry name" value="MPP_CD73_N"/>
    <property type="match status" value="2"/>
</dbReference>
<dbReference type="GO" id="GO:0005886">
    <property type="term" value="C:plasma membrane"/>
    <property type="evidence" value="ECO:0007669"/>
    <property type="project" value="TreeGrafter"/>
</dbReference>
<evidence type="ECO:0000256" key="9">
    <source>
        <dbReference type="ARBA" id="ARBA00022741"/>
    </source>
</evidence>
<keyword evidence="8 12" id="KW-0732">Signal</keyword>
<dbReference type="GO" id="GO:0005615">
    <property type="term" value="C:extracellular space"/>
    <property type="evidence" value="ECO:0007669"/>
    <property type="project" value="UniProtKB-ARBA"/>
</dbReference>
<dbReference type="PANTHER" id="PTHR11575">
    <property type="entry name" value="5'-NUCLEOTIDASE-RELATED"/>
    <property type="match status" value="1"/>
</dbReference>
<dbReference type="GO" id="GO:0090729">
    <property type="term" value="F:toxin activity"/>
    <property type="evidence" value="ECO:0007669"/>
    <property type="project" value="UniProtKB-KW"/>
</dbReference>
<feature type="chain" id="PRO_5042827381" evidence="12">
    <location>
        <begin position="22"/>
        <end position="921"/>
    </location>
</feature>
<dbReference type="PROSITE" id="PS00786">
    <property type="entry name" value="5_NUCLEOTIDASE_2"/>
    <property type="match status" value="2"/>
</dbReference>
<dbReference type="InterPro" id="IPR029052">
    <property type="entry name" value="Metallo-depent_PP-like"/>
</dbReference>
<dbReference type="GO" id="GO:0046872">
    <property type="term" value="F:metal ion binding"/>
    <property type="evidence" value="ECO:0007669"/>
    <property type="project" value="UniProtKB-KW"/>
</dbReference>
<dbReference type="InterPro" id="IPR008334">
    <property type="entry name" value="5'-Nucleotdase_C"/>
</dbReference>
<evidence type="ECO:0000256" key="6">
    <source>
        <dbReference type="ARBA" id="ARBA00022656"/>
    </source>
</evidence>
<dbReference type="Gene3D" id="3.60.21.10">
    <property type="match status" value="2"/>
</dbReference>
<organism evidence="15 16">
    <name type="scientific">Parthenolecanium corni</name>
    <dbReference type="NCBI Taxonomy" id="536013"/>
    <lineage>
        <taxon>Eukaryota</taxon>
        <taxon>Metazoa</taxon>
        <taxon>Ecdysozoa</taxon>
        <taxon>Arthropoda</taxon>
        <taxon>Hexapoda</taxon>
        <taxon>Insecta</taxon>
        <taxon>Pterygota</taxon>
        <taxon>Neoptera</taxon>
        <taxon>Paraneoptera</taxon>
        <taxon>Hemiptera</taxon>
        <taxon>Sternorrhyncha</taxon>
        <taxon>Coccoidea</taxon>
        <taxon>Coccidae</taxon>
        <taxon>Parthenolecanium</taxon>
    </lineage>
</organism>
<comment type="caution">
    <text evidence="15">The sequence shown here is derived from an EMBL/GenBank/DDBJ whole genome shotgun (WGS) entry which is preliminary data.</text>
</comment>
<feature type="domain" description="5'-Nucleotidase C-terminal" evidence="14">
    <location>
        <begin position="365"/>
        <end position="530"/>
    </location>
</feature>
<keyword evidence="4" id="KW-1201">Platelet aggregation inhibiting toxin</keyword>
<feature type="domain" description="Calcineurin-like phosphoesterase" evidence="13">
    <location>
        <begin position="599"/>
        <end position="820"/>
    </location>
</feature>
<evidence type="ECO:0000256" key="8">
    <source>
        <dbReference type="ARBA" id="ARBA00022729"/>
    </source>
</evidence>
<dbReference type="EMBL" id="JBBCAQ010000003">
    <property type="protein sequence ID" value="KAK7604410.1"/>
    <property type="molecule type" value="Genomic_DNA"/>
</dbReference>
<dbReference type="GO" id="GO:0000166">
    <property type="term" value="F:nucleotide binding"/>
    <property type="evidence" value="ECO:0007669"/>
    <property type="project" value="UniProtKB-KW"/>
</dbReference>
<evidence type="ECO:0000259" key="14">
    <source>
        <dbReference type="Pfam" id="PF02872"/>
    </source>
</evidence>
<comment type="subcellular location">
    <subcellularLocation>
        <location evidence="2">Secreted</location>
    </subcellularLocation>
</comment>
<keyword evidence="7" id="KW-0479">Metal-binding</keyword>
<evidence type="ECO:0000313" key="16">
    <source>
        <dbReference type="Proteomes" id="UP001367676"/>
    </source>
</evidence>
<dbReference type="FunFam" id="3.60.21.10:FF:000020">
    <property type="entry name" value="NT5E isoform 4"/>
    <property type="match status" value="2"/>
</dbReference>
<keyword evidence="9" id="KW-0547">Nucleotide-binding</keyword>
<accession>A0AAN9TSU9</accession>
<evidence type="ECO:0000256" key="12">
    <source>
        <dbReference type="SAM" id="SignalP"/>
    </source>
</evidence>
<name>A0AAN9TSU9_9HEMI</name>
<dbReference type="AlphaFoldDB" id="A0AAN9TSU9"/>
<evidence type="ECO:0000256" key="10">
    <source>
        <dbReference type="ARBA" id="ARBA00022801"/>
    </source>
</evidence>
<dbReference type="Proteomes" id="UP001367676">
    <property type="component" value="Unassembled WGS sequence"/>
</dbReference>
<dbReference type="PROSITE" id="PS00785">
    <property type="entry name" value="5_NUCLEOTIDASE_1"/>
    <property type="match status" value="2"/>
</dbReference>
<dbReference type="SUPFAM" id="SSF56300">
    <property type="entry name" value="Metallo-dependent phosphatases"/>
    <property type="match status" value="2"/>
</dbReference>
<sequence length="921" mass="102108">MTIVDITWLVATLVCVHLAGSLVGGDFTVQVLHTNDMHARFVETDVYCNSCPDDYASRNKCFGGFARCKAAANQYTDWARQHNISSLFLNAGDTFQGTPYYTLFKWNISAAMVNSMGFDAICLGNHEFDDGVDNLIQFLEKVESPVVCANLNLSMEPRLKNVTNLQPSIKLDVGGKKIGIIGYLTPDTMTISQTENVKITDEIPAIKAQVQLLKSQGIDIIIGLGHSGFEVDKQIAEEVDGLNLIVGGHSHDLLYTPKDNPPSVEKAKETYPYIVKQKSGKLVPIVQAYAYAKYLGRILITFDDNNNVISAAGNSMLMDHKVAKDRAVNETANFWASKVRSHLKTVIGYTRVFLDKSTFSPNPLQLESNLANLVTDAMLDIAVERAKRTNMTQWSNATISFYQNGGLRTRIDNKKKNGAITMEDMLTVLPFQNDMYECSFSGANIKSALEFSISQFDPSTRDYVAYFLHFAGLRVVYNVQNKPGNRVEYVEVLCAKCSIPKYEPLDENRTYVAVVGTFLMDGGDFFDMLKVSKSSCKEIGVSDTDSVIRYVEKNEIIYPAIEGRLILKGLGQPSAAIKISSSTLFFVLLPTIVTTFILQILHTNDMHAHFAEVDEYASSCPIADAKAGNCYGGFARIRTAAIDAKKEASKKNISSIFLNAGDTFQGTPYYTVYKWKVAASIINTLEFDAMCLGNHEFDDGVDNLVQYLAHVKTTTVTANLNWTSDARLNETNVKNSTILVVDGVKIGIVGYLTPDTMMNSQTENLDILEEIPCIQNEAKRLKSAGVKIVIGLGHSGLKMDKKIAKEVEEIDIIVGGHSHSLLYTPVGQQPSTEKVEDSYPTWITQKSGKRVPIVQSSAHTKYFGQLMVTFNDEWKVISAEGNSHLLNRNYNLKTMLDISILKFNETLCSILSIKQKPHFMP</sequence>
<comment type="catalytic activity">
    <reaction evidence="1">
        <text>a ribonucleoside 5'-phosphate + H2O = a ribonucleoside + phosphate</text>
        <dbReference type="Rhea" id="RHEA:12484"/>
        <dbReference type="ChEBI" id="CHEBI:15377"/>
        <dbReference type="ChEBI" id="CHEBI:18254"/>
        <dbReference type="ChEBI" id="CHEBI:43474"/>
        <dbReference type="ChEBI" id="CHEBI:58043"/>
        <dbReference type="EC" id="3.1.3.5"/>
    </reaction>
</comment>
<proteinExistence type="inferred from homology"/>
<keyword evidence="5" id="KW-0964">Secreted</keyword>
<evidence type="ECO:0000256" key="11">
    <source>
        <dbReference type="ARBA" id="ARBA00023240"/>
    </source>
</evidence>
<dbReference type="SUPFAM" id="SSF55816">
    <property type="entry name" value="5'-nucleotidase (syn. UDP-sugar hydrolase), C-terminal domain"/>
    <property type="match status" value="1"/>
</dbReference>
<evidence type="ECO:0000259" key="13">
    <source>
        <dbReference type="Pfam" id="PF00149"/>
    </source>
</evidence>
<evidence type="ECO:0000256" key="1">
    <source>
        <dbReference type="ARBA" id="ARBA00000815"/>
    </source>
</evidence>
<reference evidence="15 16" key="1">
    <citation type="submission" date="2024-03" db="EMBL/GenBank/DDBJ databases">
        <title>Adaptation during the transition from Ophiocordyceps entomopathogen to insect associate is accompanied by gene loss and intensified selection.</title>
        <authorList>
            <person name="Ward C.M."/>
            <person name="Onetto C.A."/>
            <person name="Borneman A.R."/>
        </authorList>
    </citation>
    <scope>NUCLEOTIDE SEQUENCE [LARGE SCALE GENOMIC DNA]</scope>
    <source>
        <strain evidence="15">AWRI1</strain>
        <tissue evidence="15">Single Adult Female</tissue>
    </source>
</reference>
<dbReference type="FunFam" id="3.90.780.10:FF:000004">
    <property type="entry name" value="UDP-sugar hydrolase, putative"/>
    <property type="match status" value="1"/>
</dbReference>
<keyword evidence="16" id="KW-1185">Reference proteome</keyword>
<dbReference type="InterPro" id="IPR036907">
    <property type="entry name" value="5'-Nucleotdase_C_sf"/>
</dbReference>
<evidence type="ECO:0000256" key="4">
    <source>
        <dbReference type="ARBA" id="ARBA00022442"/>
    </source>
</evidence>
<dbReference type="Gene3D" id="3.90.780.10">
    <property type="entry name" value="5'-Nucleotidase, C-terminal domain"/>
    <property type="match status" value="1"/>
</dbReference>
<dbReference type="InterPro" id="IPR006146">
    <property type="entry name" value="5'-Nucleotdase_CS"/>
</dbReference>
<evidence type="ECO:0000256" key="7">
    <source>
        <dbReference type="ARBA" id="ARBA00022723"/>
    </source>
</evidence>
<dbReference type="GO" id="GO:0008253">
    <property type="term" value="F:5'-nucleotidase activity"/>
    <property type="evidence" value="ECO:0007669"/>
    <property type="project" value="UniProtKB-EC"/>
</dbReference>
<dbReference type="GO" id="GO:0006196">
    <property type="term" value="P:AMP catabolic process"/>
    <property type="evidence" value="ECO:0007669"/>
    <property type="project" value="TreeGrafter"/>
</dbReference>
<comment type="similarity">
    <text evidence="3">Belongs to the 5'-nucleotidase family.</text>
</comment>